<dbReference type="EMBL" id="VCKY01000128">
    <property type="protein sequence ID" value="TMR12905.1"/>
    <property type="molecule type" value="Genomic_DNA"/>
</dbReference>
<dbReference type="Proteomes" id="UP000309128">
    <property type="component" value="Unassembled WGS sequence"/>
</dbReference>
<name>A0A5S4F881_9ACTN</name>
<organism evidence="2 3">
    <name type="scientific">Nonomuraea turkmeniaca</name>
    <dbReference type="NCBI Taxonomy" id="103838"/>
    <lineage>
        <taxon>Bacteria</taxon>
        <taxon>Bacillati</taxon>
        <taxon>Actinomycetota</taxon>
        <taxon>Actinomycetes</taxon>
        <taxon>Streptosporangiales</taxon>
        <taxon>Streptosporangiaceae</taxon>
        <taxon>Nonomuraea</taxon>
    </lineage>
</organism>
<dbReference type="RefSeq" id="WP_138670305.1">
    <property type="nucleotide sequence ID" value="NZ_VCKY01000128.1"/>
</dbReference>
<comment type="caution">
    <text evidence="2">The sequence shown here is derived from an EMBL/GenBank/DDBJ whole genome shotgun (WGS) entry which is preliminary data.</text>
</comment>
<evidence type="ECO:0000313" key="2">
    <source>
        <dbReference type="EMBL" id="TMR12905.1"/>
    </source>
</evidence>
<keyword evidence="3" id="KW-1185">Reference proteome</keyword>
<dbReference type="AlphaFoldDB" id="A0A5S4F881"/>
<proteinExistence type="predicted"/>
<evidence type="ECO:0000313" key="3">
    <source>
        <dbReference type="Proteomes" id="UP000309128"/>
    </source>
</evidence>
<gene>
    <name evidence="2" type="ORF">ETD86_31700</name>
</gene>
<feature type="signal peptide" evidence="1">
    <location>
        <begin position="1"/>
        <end position="24"/>
    </location>
</feature>
<feature type="chain" id="PRO_5024416873" evidence="1">
    <location>
        <begin position="25"/>
        <end position="212"/>
    </location>
</feature>
<sequence>MKRATWIAAATIAAGALTATPASAGPDIRQMTSDDGFCSSKTHRYISTHRLYQDTYEFGAIKVGVLEHPGSGPAVGGARGGKLHALRPGTGLTFHTESASIWSGVWFTSPNEADGVAERAPFDRDSKGHFKWPLPGAPKFSLIGILRDPATGRALTDINRRGIRNGAFSIGWDRGCVVMPDFPVAVTVMSNDENRTDGFETFEVYAGEWRRR</sequence>
<keyword evidence="1" id="KW-0732">Signal</keyword>
<accession>A0A5S4F881</accession>
<protein>
    <submittedName>
        <fullName evidence="2">Uncharacterized protein</fullName>
    </submittedName>
</protein>
<reference evidence="2 3" key="1">
    <citation type="submission" date="2019-05" db="EMBL/GenBank/DDBJ databases">
        <title>Draft genome sequence of Nonomuraea turkmeniaca DSM 43926.</title>
        <authorList>
            <person name="Saricaoglu S."/>
            <person name="Isik K."/>
        </authorList>
    </citation>
    <scope>NUCLEOTIDE SEQUENCE [LARGE SCALE GENOMIC DNA]</scope>
    <source>
        <strain evidence="2 3">DSM 43926</strain>
    </source>
</reference>
<dbReference type="OrthoDB" id="954553at2"/>
<evidence type="ECO:0000256" key="1">
    <source>
        <dbReference type="SAM" id="SignalP"/>
    </source>
</evidence>